<organism evidence="10 11">
    <name type="scientific">Leucocoprinus leucothites</name>
    <dbReference type="NCBI Taxonomy" id="201217"/>
    <lineage>
        <taxon>Eukaryota</taxon>
        <taxon>Fungi</taxon>
        <taxon>Dikarya</taxon>
        <taxon>Basidiomycota</taxon>
        <taxon>Agaricomycotina</taxon>
        <taxon>Agaricomycetes</taxon>
        <taxon>Agaricomycetidae</taxon>
        <taxon>Agaricales</taxon>
        <taxon>Agaricineae</taxon>
        <taxon>Agaricaceae</taxon>
        <taxon>Leucocoprinus</taxon>
    </lineage>
</organism>
<evidence type="ECO:0000313" key="10">
    <source>
        <dbReference type="EMBL" id="KAF5358221.1"/>
    </source>
</evidence>
<dbReference type="GO" id="GO:0008270">
    <property type="term" value="F:zinc ion binding"/>
    <property type="evidence" value="ECO:0007669"/>
    <property type="project" value="UniProtKB-KW"/>
</dbReference>
<feature type="region of interest" description="Disordered" evidence="6">
    <location>
        <begin position="612"/>
        <end position="674"/>
    </location>
</feature>
<reference evidence="10 11" key="1">
    <citation type="journal article" date="2020" name="ISME J.">
        <title>Uncovering the hidden diversity of litter-decomposition mechanisms in mushroom-forming fungi.</title>
        <authorList>
            <person name="Floudas D."/>
            <person name="Bentzer J."/>
            <person name="Ahren D."/>
            <person name="Johansson T."/>
            <person name="Persson P."/>
            <person name="Tunlid A."/>
        </authorList>
    </citation>
    <scope>NUCLEOTIDE SEQUENCE [LARGE SCALE GENOMIC DNA]</scope>
    <source>
        <strain evidence="10 11">CBS 146.42</strain>
    </source>
</reference>
<keyword evidence="2 5" id="KW-0694">RNA-binding</keyword>
<evidence type="ECO:0000256" key="1">
    <source>
        <dbReference type="ARBA" id="ARBA00004123"/>
    </source>
</evidence>
<dbReference type="AlphaFoldDB" id="A0A8H5LI29"/>
<dbReference type="GO" id="GO:0000398">
    <property type="term" value="P:mRNA splicing, via spliceosome"/>
    <property type="evidence" value="ECO:0007669"/>
    <property type="project" value="TreeGrafter"/>
</dbReference>
<evidence type="ECO:0000259" key="7">
    <source>
        <dbReference type="PROSITE" id="PS50102"/>
    </source>
</evidence>
<feature type="compositionally biased region" description="Basic and acidic residues" evidence="6">
    <location>
        <begin position="65"/>
        <end position="79"/>
    </location>
</feature>
<name>A0A8H5LI29_9AGAR</name>
<sequence>MAYNREWDRGKDSWNDNTWSGDTRGNPRGRDDEYYGEGKRRKFNTGGFDSSYGYEDESSNAGYYHKNEHQDYGQDDRPRGGGSGFTKKRLIPSEPSPHVIFLGLDPDFTEADRISRHSRAVLKPSQLSETEHQALAHYPLFMRFKLTSFTSVDHARAFVDPLFPFIQVPPPASHGATASAAFYKALETGAQHNGRRVKIDYSQSASHGDRRFNRANANDGTRDIGNTQAPVLLFRGLDPLSGPQAIYQAMLYSSGPNKQGAKGMKRIVLIKDKVTMASFGFAFVEFIDVQSASAVLAATMSPQIHPNGFRISDRPVAASFAHPYSFQPVTDFLSRDEACLTSSMSLGGVEGTWVRYWDESSTAAVLEFEVDEATQSASSAAKDKDKDKDKEKKKKLKGSNKDGPAAPSALPVSDKPVTLSFSKGPIKLNTGPVKPTLLSMDDGSNNELPDDAEPVHDPSKAHQVKKVAPLIASKKIATNINKWNQVQEELSQDKNIPSATTLATSVSTSTISTKAESNPPAQSTPPPETEFEFSDVNALMCLLCARQFKVLDQLKRHNKESDLHKARNLSVVLHLNQSKLTSSFVLSFLFFYGKFLDLLCMPLDCTEKLQGYQPTRGGPSKERRTLFNQPDAPVPEGGANKPSKKRQSEGPPPRPPTPPPAPTLNPGEDSNNVGNKLLKMMGWKEGSGLGTEEDGRTDPIVTAMYAQGVGLGAAKAREIGKFAEGYSGYVQQAQEAARERYGS</sequence>
<feature type="region of interest" description="Disordered" evidence="6">
    <location>
        <begin position="507"/>
        <end position="530"/>
    </location>
</feature>
<feature type="region of interest" description="Disordered" evidence="6">
    <location>
        <begin position="1"/>
        <end position="89"/>
    </location>
</feature>
<dbReference type="Pfam" id="PF01585">
    <property type="entry name" value="G-patch"/>
    <property type="match status" value="1"/>
</dbReference>
<dbReference type="Gene3D" id="3.30.70.330">
    <property type="match status" value="1"/>
</dbReference>
<dbReference type="SUPFAM" id="SSF54928">
    <property type="entry name" value="RNA-binding domain, RBD"/>
    <property type="match status" value="1"/>
</dbReference>
<dbReference type="OrthoDB" id="29523at2759"/>
<dbReference type="InterPro" id="IPR000467">
    <property type="entry name" value="G_patch_dom"/>
</dbReference>
<evidence type="ECO:0000256" key="6">
    <source>
        <dbReference type="SAM" id="MobiDB-lite"/>
    </source>
</evidence>
<keyword evidence="4" id="KW-0862">Zinc</keyword>
<keyword evidence="4" id="KW-0863">Zinc-finger</keyword>
<keyword evidence="3" id="KW-0539">Nucleus</keyword>
<feature type="compositionally biased region" description="Basic and acidic residues" evidence="6">
    <location>
        <begin position="28"/>
        <end position="38"/>
    </location>
</feature>
<feature type="compositionally biased region" description="Basic and acidic residues" evidence="6">
    <location>
        <begin position="381"/>
        <end position="390"/>
    </location>
</feature>
<dbReference type="InterPro" id="IPR035979">
    <property type="entry name" value="RBD_domain_sf"/>
</dbReference>
<feature type="region of interest" description="Disordered" evidence="6">
    <location>
        <begin position="375"/>
        <end position="464"/>
    </location>
</feature>
<evidence type="ECO:0000256" key="2">
    <source>
        <dbReference type="ARBA" id="ARBA00022884"/>
    </source>
</evidence>
<comment type="caution">
    <text evidence="10">The sequence shown here is derived from an EMBL/GenBank/DDBJ whole genome shotgun (WGS) entry which is preliminary data.</text>
</comment>
<dbReference type="InterPro" id="IPR012677">
    <property type="entry name" value="Nucleotide-bd_a/b_plait_sf"/>
</dbReference>
<evidence type="ECO:0000313" key="11">
    <source>
        <dbReference type="Proteomes" id="UP000559027"/>
    </source>
</evidence>
<evidence type="ECO:0000259" key="8">
    <source>
        <dbReference type="PROSITE" id="PS50157"/>
    </source>
</evidence>
<proteinExistence type="predicted"/>
<dbReference type="EMBL" id="JAACJO010000005">
    <property type="protein sequence ID" value="KAF5358221.1"/>
    <property type="molecule type" value="Genomic_DNA"/>
</dbReference>
<feature type="compositionally biased region" description="Basic and acidic residues" evidence="6">
    <location>
        <begin position="1"/>
        <end position="14"/>
    </location>
</feature>
<evidence type="ECO:0008006" key="12">
    <source>
        <dbReference type="Google" id="ProtNLM"/>
    </source>
</evidence>
<feature type="domain" description="G-patch" evidence="9">
    <location>
        <begin position="670"/>
        <end position="716"/>
    </location>
</feature>
<dbReference type="GO" id="GO:0003723">
    <property type="term" value="F:RNA binding"/>
    <property type="evidence" value="ECO:0007669"/>
    <property type="project" value="UniProtKB-UniRule"/>
</dbReference>
<dbReference type="PANTHER" id="PTHR13948">
    <property type="entry name" value="RNA-BINDING PROTEIN"/>
    <property type="match status" value="1"/>
</dbReference>
<dbReference type="PROSITE" id="PS50174">
    <property type="entry name" value="G_PATCH"/>
    <property type="match status" value="1"/>
</dbReference>
<dbReference type="InterPro" id="IPR013087">
    <property type="entry name" value="Znf_C2H2_type"/>
</dbReference>
<dbReference type="SMART" id="SM00443">
    <property type="entry name" value="G_patch"/>
    <property type="match status" value="1"/>
</dbReference>
<dbReference type="InterPro" id="IPR000504">
    <property type="entry name" value="RRM_dom"/>
</dbReference>
<dbReference type="PROSITE" id="PS50102">
    <property type="entry name" value="RRM"/>
    <property type="match status" value="1"/>
</dbReference>
<dbReference type="PROSITE" id="PS50157">
    <property type="entry name" value="ZINC_FINGER_C2H2_2"/>
    <property type="match status" value="1"/>
</dbReference>
<evidence type="ECO:0000256" key="5">
    <source>
        <dbReference type="PROSITE-ProRule" id="PRU00176"/>
    </source>
</evidence>
<dbReference type="Proteomes" id="UP000559027">
    <property type="component" value="Unassembled WGS sequence"/>
</dbReference>
<accession>A0A8H5LI29</accession>
<keyword evidence="4" id="KW-0479">Metal-binding</keyword>
<gene>
    <name evidence="10" type="ORF">D9756_001815</name>
</gene>
<dbReference type="GO" id="GO:0005634">
    <property type="term" value="C:nucleus"/>
    <property type="evidence" value="ECO:0007669"/>
    <property type="project" value="UniProtKB-SubCell"/>
</dbReference>
<keyword evidence="11" id="KW-1185">Reference proteome</keyword>
<feature type="domain" description="C2H2-type" evidence="8">
    <location>
        <begin position="539"/>
        <end position="569"/>
    </location>
</feature>
<feature type="compositionally biased region" description="Pro residues" evidence="6">
    <location>
        <begin position="650"/>
        <end position="663"/>
    </location>
</feature>
<evidence type="ECO:0000256" key="4">
    <source>
        <dbReference type="PROSITE-ProRule" id="PRU00042"/>
    </source>
</evidence>
<comment type="subcellular location">
    <subcellularLocation>
        <location evidence="1">Nucleus</location>
    </subcellularLocation>
</comment>
<dbReference type="PANTHER" id="PTHR13948:SF3">
    <property type="entry name" value="FI21118P1"/>
    <property type="match status" value="1"/>
</dbReference>
<evidence type="ECO:0000256" key="3">
    <source>
        <dbReference type="ARBA" id="ARBA00023242"/>
    </source>
</evidence>
<protein>
    <recommendedName>
        <fullName evidence="12">G-patch domain-containing protein</fullName>
    </recommendedName>
</protein>
<feature type="domain" description="RRM" evidence="7">
    <location>
        <begin position="230"/>
        <end position="323"/>
    </location>
</feature>
<evidence type="ECO:0000259" key="9">
    <source>
        <dbReference type="PROSITE" id="PS50174"/>
    </source>
</evidence>